<sequence>MPRRAGIGDHRDVPAFPAGICRVGGGLEDYQGTVVRLEEGLSGLEYRLESVNAMLAAIRASAGTAWHC</sequence>
<reference evidence="2" key="1">
    <citation type="submission" date="2018-12" db="EMBL/GenBank/DDBJ databases">
        <title>Dusodibacter welbiota gen. nov., sp. nov., isolated from human faeces and emended description of the Oscillibacter genus.</title>
        <authorList>
            <person name="Le Roy T."/>
            <person name="Van der Smissen P."/>
            <person name="Delzenne N."/>
            <person name="Muccioli G."/>
            <person name="Collet J.F."/>
            <person name="Cani P.D."/>
        </authorList>
    </citation>
    <scope>NUCLEOTIDE SEQUENCE [LARGE SCALE GENOMIC DNA]</scope>
    <source>
        <strain evidence="2">J115</strain>
    </source>
</reference>
<dbReference type="EMBL" id="CP034413">
    <property type="protein sequence ID" value="QCI59279.1"/>
    <property type="molecule type" value="Genomic_DNA"/>
</dbReference>
<evidence type="ECO:0000313" key="1">
    <source>
        <dbReference type="EMBL" id="QCI59279.1"/>
    </source>
</evidence>
<evidence type="ECO:0000313" key="2">
    <source>
        <dbReference type="Proteomes" id="UP000298642"/>
    </source>
</evidence>
<dbReference type="RefSeq" id="WP_145985114.1">
    <property type="nucleotide sequence ID" value="NZ_CP034413.3"/>
</dbReference>
<name>A0A4D7AJY5_9FIRM</name>
<dbReference type="Proteomes" id="UP000298642">
    <property type="component" value="Chromosome"/>
</dbReference>
<keyword evidence="2" id="KW-1185">Reference proteome</keyword>
<proteinExistence type="predicted"/>
<dbReference type="KEGG" id="obj:EIO64_08600"/>
<protein>
    <submittedName>
        <fullName evidence="1">Uncharacterized protein</fullName>
    </submittedName>
</protein>
<accession>A0A4D7AJY5</accession>
<organism evidence="1 2">
    <name type="scientific">Dysosmobacter welbionis</name>
    <dbReference type="NCBI Taxonomy" id="2093857"/>
    <lineage>
        <taxon>Bacteria</taxon>
        <taxon>Bacillati</taxon>
        <taxon>Bacillota</taxon>
        <taxon>Clostridia</taxon>
        <taxon>Eubacteriales</taxon>
        <taxon>Oscillospiraceae</taxon>
        <taxon>Dysosmobacter</taxon>
    </lineage>
</organism>
<dbReference type="AlphaFoldDB" id="A0A4D7AJY5"/>
<gene>
    <name evidence="1" type="ORF">EIO64_08600</name>
</gene>